<organism evidence="1 2">
    <name type="scientific">Vermiconidia calcicola</name>
    <dbReference type="NCBI Taxonomy" id="1690605"/>
    <lineage>
        <taxon>Eukaryota</taxon>
        <taxon>Fungi</taxon>
        <taxon>Dikarya</taxon>
        <taxon>Ascomycota</taxon>
        <taxon>Pezizomycotina</taxon>
        <taxon>Dothideomycetes</taxon>
        <taxon>Dothideomycetidae</taxon>
        <taxon>Mycosphaerellales</taxon>
        <taxon>Extremaceae</taxon>
        <taxon>Vermiconidia</taxon>
    </lineage>
</organism>
<protein>
    <submittedName>
        <fullName evidence="1">Uncharacterized protein</fullName>
    </submittedName>
</protein>
<dbReference type="EMBL" id="JAUTXU010000227">
    <property type="protein sequence ID" value="KAK3697362.1"/>
    <property type="molecule type" value="Genomic_DNA"/>
</dbReference>
<evidence type="ECO:0000313" key="2">
    <source>
        <dbReference type="Proteomes" id="UP001281147"/>
    </source>
</evidence>
<name>A0ACC3MK37_9PEZI</name>
<gene>
    <name evidence="1" type="ORF">LTR37_017507</name>
</gene>
<keyword evidence="2" id="KW-1185">Reference proteome</keyword>
<evidence type="ECO:0000313" key="1">
    <source>
        <dbReference type="EMBL" id="KAK3697362.1"/>
    </source>
</evidence>
<sequence length="527" mass="57557">MAATAYSYVISLFVRSQLAAVAATALVQVLIVALFFVGCMLTNLNAPATQLYAWLNYLYYTMALIAPIVSLFRALMMSVNLYSLVCRGATRADYPGQISIYGGPILYLTLQIVVLVAFLMFWESGRSLEVFGIRSKARRSRTEAELEKGDAAARYNNAELEAAEDDRHLAASNDGLRVSNISKSFGRNKAVDEMTFGILPSEKFALLGPNGAGKSTLISLIRGDLQPDHGQGEVFIANESLMHTPVAAKNQLGVCPQFDAIDAMTLRENLSFYARARGVPDQNHNITELIARLDLALHQHKLVKKLSGGTKRKLSLAIALISNPNVLLLDEPSSGMDPAAKRALWSTLRDVAVGRVLLMTTHSMEEADALCDRAGIMAGKMLALDSVEGLRGRFGDKVYLHLVHKDAPYASNEDTMALRRWVQDKFPGAEVERQTFGGQIRFAVSRGSMGAAGVVGARGQGNDAGRLFRVIEDEKDALGVVDYSIGPATLDQVFLNVVERHNVLEENAEAAKPGAWTLQGLRRRKRE</sequence>
<proteinExistence type="predicted"/>
<dbReference type="Proteomes" id="UP001281147">
    <property type="component" value="Unassembled WGS sequence"/>
</dbReference>
<comment type="caution">
    <text evidence="1">The sequence shown here is derived from an EMBL/GenBank/DDBJ whole genome shotgun (WGS) entry which is preliminary data.</text>
</comment>
<reference evidence="1" key="1">
    <citation type="submission" date="2023-07" db="EMBL/GenBank/DDBJ databases">
        <title>Black Yeasts Isolated from many extreme environments.</title>
        <authorList>
            <person name="Coleine C."/>
            <person name="Stajich J.E."/>
            <person name="Selbmann L."/>
        </authorList>
    </citation>
    <scope>NUCLEOTIDE SEQUENCE</scope>
    <source>
        <strain evidence="1">CCFEE 5714</strain>
    </source>
</reference>
<accession>A0ACC3MK37</accession>